<dbReference type="AlphaFoldDB" id="G5CBL2"/>
<dbReference type="PANTHER" id="PTHR14845">
    <property type="entry name" value="COILED-COIL DOMAIN-CONTAINING 166"/>
    <property type="match status" value="1"/>
</dbReference>
<dbReference type="InParanoid" id="G5CBL2"/>
<evidence type="ECO:0000256" key="3">
    <source>
        <dbReference type="SAM" id="MobiDB-lite"/>
    </source>
</evidence>
<feature type="compositionally biased region" description="Low complexity" evidence="3">
    <location>
        <begin position="1"/>
        <end position="10"/>
    </location>
</feature>
<dbReference type="EMBL" id="JH204772">
    <property type="protein sequence ID" value="EHB18918.1"/>
    <property type="molecule type" value="Genomic_DNA"/>
</dbReference>
<evidence type="ECO:0000313" key="5">
    <source>
        <dbReference type="EMBL" id="EHB18918.1"/>
    </source>
</evidence>
<organism evidence="5 6">
    <name type="scientific">Heterocephalus glaber</name>
    <name type="common">Naked mole rat</name>
    <dbReference type="NCBI Taxonomy" id="10181"/>
    <lineage>
        <taxon>Eukaryota</taxon>
        <taxon>Metazoa</taxon>
        <taxon>Chordata</taxon>
        <taxon>Craniata</taxon>
        <taxon>Vertebrata</taxon>
        <taxon>Euteleostomi</taxon>
        <taxon>Mammalia</taxon>
        <taxon>Eutheria</taxon>
        <taxon>Euarchontoglires</taxon>
        <taxon>Glires</taxon>
        <taxon>Rodentia</taxon>
        <taxon>Hystricomorpha</taxon>
        <taxon>Bathyergidae</taxon>
        <taxon>Heterocephalus</taxon>
    </lineage>
</organism>
<dbReference type="Proteomes" id="UP000006813">
    <property type="component" value="Unassembled WGS sequence"/>
</dbReference>
<evidence type="ECO:0000313" key="6">
    <source>
        <dbReference type="Proteomes" id="UP000006813"/>
    </source>
</evidence>
<reference evidence="5 6" key="1">
    <citation type="journal article" date="2011" name="Nature">
        <title>Genome sequencing reveals insights into physiology and longevity of the naked mole rat.</title>
        <authorList>
            <person name="Kim E.B."/>
            <person name="Fang X."/>
            <person name="Fushan A.A."/>
            <person name="Huang Z."/>
            <person name="Lobanov A.V."/>
            <person name="Han L."/>
            <person name="Marino S.M."/>
            <person name="Sun X."/>
            <person name="Turanov A.A."/>
            <person name="Yang P."/>
            <person name="Yim S.H."/>
            <person name="Zhao X."/>
            <person name="Kasaikina M.V."/>
            <person name="Stoletzki N."/>
            <person name="Peng C."/>
            <person name="Polak P."/>
            <person name="Xiong Z."/>
            <person name="Kiezun A."/>
            <person name="Zhu Y."/>
            <person name="Chen Y."/>
            <person name="Kryukov G.V."/>
            <person name="Zhang Q."/>
            <person name="Peshkin L."/>
            <person name="Yang L."/>
            <person name="Bronson R.T."/>
            <person name="Buffenstein R."/>
            <person name="Wang B."/>
            <person name="Han C."/>
            <person name="Li Q."/>
            <person name="Chen L."/>
            <person name="Zhao W."/>
            <person name="Sunyaev S.R."/>
            <person name="Park T.J."/>
            <person name="Zhang G."/>
            <person name="Wang J."/>
            <person name="Gladyshev V.N."/>
        </authorList>
    </citation>
    <scope>NUCLEOTIDE SEQUENCE [LARGE SCALE GENOMIC DNA]</scope>
</reference>
<name>G5CBL2_HETGA</name>
<proteinExistence type="predicted"/>
<accession>G5CBL2</accession>
<feature type="coiled-coil region" evidence="2">
    <location>
        <begin position="367"/>
        <end position="394"/>
    </location>
</feature>
<dbReference type="STRING" id="10181.G5CBL2"/>
<gene>
    <name evidence="5" type="ORF">GW7_17044</name>
</gene>
<feature type="region of interest" description="Disordered" evidence="3">
    <location>
        <begin position="404"/>
        <end position="450"/>
    </location>
</feature>
<feature type="coiled-coil region" evidence="2">
    <location>
        <begin position="217"/>
        <end position="244"/>
    </location>
</feature>
<evidence type="ECO:0000256" key="1">
    <source>
        <dbReference type="ARBA" id="ARBA00023054"/>
    </source>
</evidence>
<dbReference type="OMA" id="KWRHWED"/>
<keyword evidence="1 2" id="KW-0175">Coiled coil</keyword>
<evidence type="ECO:0000256" key="2">
    <source>
        <dbReference type="SAM" id="Coils"/>
    </source>
</evidence>
<feature type="region of interest" description="Disordered" evidence="3">
    <location>
        <begin position="1"/>
        <end position="37"/>
    </location>
</feature>
<dbReference type="InterPro" id="IPR032777">
    <property type="entry name" value="DUF4515"/>
</dbReference>
<feature type="domain" description="DUF4515" evidence="4">
    <location>
        <begin position="194"/>
        <end position="400"/>
    </location>
</feature>
<evidence type="ECO:0000259" key="4">
    <source>
        <dbReference type="Pfam" id="PF14988"/>
    </source>
</evidence>
<dbReference type="Pfam" id="PF14988">
    <property type="entry name" value="DUF4515"/>
    <property type="match status" value="1"/>
</dbReference>
<protein>
    <submittedName>
        <fullName evidence="5">Coiled-coil domain-containing protein 121</fullName>
    </submittedName>
</protein>
<dbReference type="PANTHER" id="PTHR14845:SF3">
    <property type="entry name" value="COILED-COIL DOMAIN CONTAINING 121, RETROGENE 1"/>
    <property type="match status" value="1"/>
</dbReference>
<sequence>MGSPARRSGPSPTPRGRARILPRELKGAAGGPGARAPVTAEIKQLRAARVSTRGVCDLRTPRTPQKRWDRGATPGWEVPASGRCARDRPTAATSPCSSVFTLSDLQRCTSGRLDPESVFAETGASSPPPSAYLILLHQCLPPEKLTKREKRLKGKVVVALRKRNDQIQEAQMRQHWLLEENRQLQKEKVLVEAESKSILDYLTENSKHRERKCEELWKEYFQQYQELERRKQELVSRYEKETSELKSQLLRGEKVQYKLEQWLQALRNIATIQERQDRRIQTLQEQIERVPAELHVKDRDAHFQFLQHKALLEQEIKELDLVWKQLGERKRGKLPGKAQALEYTAQKSHFEFCRGLYRENQQVRKKLKPLLQEAQKLEAIQSQLENQKQQLKQRQWYQESIMRGRRQLQSRRDWSPKEQGALKTTLHPPLDSKPTSKGIPKVTDEIRTGP</sequence>
<dbReference type="FunCoup" id="G5CBL2">
    <property type="interactions" value="3"/>
</dbReference>
<dbReference type="eggNOG" id="ENOG502RXQ4">
    <property type="taxonomic scope" value="Eukaryota"/>
</dbReference>